<accession>A0A379E425</accession>
<dbReference type="AlphaFoldDB" id="A0A379E425"/>
<organism evidence="1 2">
    <name type="scientific">Prevotella denticola</name>
    <dbReference type="NCBI Taxonomy" id="28129"/>
    <lineage>
        <taxon>Bacteria</taxon>
        <taxon>Pseudomonadati</taxon>
        <taxon>Bacteroidota</taxon>
        <taxon>Bacteroidia</taxon>
        <taxon>Bacteroidales</taxon>
        <taxon>Prevotellaceae</taxon>
        <taxon>Prevotella</taxon>
    </lineage>
</organism>
<dbReference type="Proteomes" id="UP000255469">
    <property type="component" value="Unassembled WGS sequence"/>
</dbReference>
<sequence>MQLTSVCTTLNIYCSQVEARCCEKTKKDSGADRPQRVLCFGVFAFRNVERCIGISGLQDRFPACLMWRLCQRRTGRIIPAGWSSGCLIHLWTVISGLLIQTPISRSRQRGACCWYGRRRESLPSHTCRLPVQRRRWAAGCRRHRGLLP</sequence>
<name>A0A379E425_9BACT</name>
<evidence type="ECO:0000313" key="2">
    <source>
        <dbReference type="Proteomes" id="UP000255469"/>
    </source>
</evidence>
<protein>
    <submittedName>
        <fullName evidence="1">Uncharacterized protein</fullName>
    </submittedName>
</protein>
<gene>
    <name evidence="1" type="ORF">NCTC13067_01131</name>
</gene>
<reference evidence="1 2" key="1">
    <citation type="submission" date="2018-06" db="EMBL/GenBank/DDBJ databases">
        <authorList>
            <consortium name="Pathogen Informatics"/>
            <person name="Doyle S."/>
        </authorList>
    </citation>
    <scope>NUCLEOTIDE SEQUENCE [LARGE SCALE GENOMIC DNA]</scope>
    <source>
        <strain evidence="1 2">NCTC13067</strain>
    </source>
</reference>
<dbReference type="EMBL" id="UGTM01000001">
    <property type="protein sequence ID" value="SUB87463.1"/>
    <property type="molecule type" value="Genomic_DNA"/>
</dbReference>
<evidence type="ECO:0000313" key="1">
    <source>
        <dbReference type="EMBL" id="SUB87463.1"/>
    </source>
</evidence>
<proteinExistence type="predicted"/>